<comment type="caution">
    <text evidence="8">The sequence shown here is derived from an EMBL/GenBank/DDBJ whole genome shotgun (WGS) entry which is preliminary data.</text>
</comment>
<evidence type="ECO:0000256" key="6">
    <source>
        <dbReference type="PROSITE-ProRule" id="PRU00042"/>
    </source>
</evidence>
<dbReference type="EMBL" id="MPUH01000010">
    <property type="protein sequence ID" value="OMJ95552.1"/>
    <property type="molecule type" value="Genomic_DNA"/>
</dbReference>
<dbReference type="Pfam" id="PF00096">
    <property type="entry name" value="zf-C2H2"/>
    <property type="match status" value="1"/>
</dbReference>
<keyword evidence="4" id="KW-0862">Zinc</keyword>
<dbReference type="GO" id="GO:0000981">
    <property type="term" value="F:DNA-binding transcription factor activity, RNA polymerase II-specific"/>
    <property type="evidence" value="ECO:0007669"/>
    <property type="project" value="TreeGrafter"/>
</dbReference>
<keyword evidence="5" id="KW-0539">Nucleus</keyword>
<dbReference type="AlphaFoldDB" id="A0A1R2D2S9"/>
<name>A0A1R2D2S9_9CILI</name>
<dbReference type="GO" id="GO:0008270">
    <property type="term" value="F:zinc ion binding"/>
    <property type="evidence" value="ECO:0007669"/>
    <property type="project" value="UniProtKB-KW"/>
</dbReference>
<dbReference type="Proteomes" id="UP000187209">
    <property type="component" value="Unassembled WGS sequence"/>
</dbReference>
<gene>
    <name evidence="8" type="ORF">SteCoe_961</name>
</gene>
<evidence type="ECO:0000256" key="4">
    <source>
        <dbReference type="ARBA" id="ARBA00022833"/>
    </source>
</evidence>
<evidence type="ECO:0000256" key="1">
    <source>
        <dbReference type="ARBA" id="ARBA00022723"/>
    </source>
</evidence>
<dbReference type="Pfam" id="PF13894">
    <property type="entry name" value="zf-C2H2_4"/>
    <property type="match status" value="1"/>
</dbReference>
<sequence>MKAYNKQAETSMNIYCCMYTDCTCEYSTKFNLKRHVESVHLHIKKYQCNICSGYFSSKQSLKEHRHIHSGAMPFKCSVCDKFFRQASQLSLHKRIHILEGQTPNYSKVKIEEFPDDIKPLEFNYEVCLQKYLLPIVCSERKIEGFRVVLPSFC</sequence>
<proteinExistence type="predicted"/>
<evidence type="ECO:0000256" key="2">
    <source>
        <dbReference type="ARBA" id="ARBA00022737"/>
    </source>
</evidence>
<reference evidence="8 9" key="1">
    <citation type="submission" date="2016-11" db="EMBL/GenBank/DDBJ databases">
        <title>The macronuclear genome of Stentor coeruleus: a giant cell with tiny introns.</title>
        <authorList>
            <person name="Slabodnick M."/>
            <person name="Ruby J.G."/>
            <person name="Reiff S.B."/>
            <person name="Swart E.C."/>
            <person name="Gosai S."/>
            <person name="Prabakaran S."/>
            <person name="Witkowska E."/>
            <person name="Larue G.E."/>
            <person name="Fisher S."/>
            <person name="Freeman R.M."/>
            <person name="Gunawardena J."/>
            <person name="Chu W."/>
            <person name="Stover N.A."/>
            <person name="Gregory B.D."/>
            <person name="Nowacki M."/>
            <person name="Derisi J."/>
            <person name="Roy S.W."/>
            <person name="Marshall W.F."/>
            <person name="Sood P."/>
        </authorList>
    </citation>
    <scope>NUCLEOTIDE SEQUENCE [LARGE SCALE GENOMIC DNA]</scope>
    <source>
        <strain evidence="8">WM001</strain>
    </source>
</reference>
<accession>A0A1R2D2S9</accession>
<dbReference type="FunFam" id="3.30.160.60:FF:000690">
    <property type="entry name" value="Zinc finger protein 354C"/>
    <property type="match status" value="1"/>
</dbReference>
<protein>
    <recommendedName>
        <fullName evidence="7">C2H2-type domain-containing protein</fullName>
    </recommendedName>
</protein>
<evidence type="ECO:0000313" key="8">
    <source>
        <dbReference type="EMBL" id="OMJ95552.1"/>
    </source>
</evidence>
<dbReference type="Gene3D" id="3.30.160.60">
    <property type="entry name" value="Classic Zinc Finger"/>
    <property type="match status" value="2"/>
</dbReference>
<feature type="domain" description="C2H2-type" evidence="7">
    <location>
        <begin position="74"/>
        <end position="101"/>
    </location>
</feature>
<feature type="domain" description="C2H2-type" evidence="7">
    <location>
        <begin position="46"/>
        <end position="73"/>
    </location>
</feature>
<evidence type="ECO:0000256" key="3">
    <source>
        <dbReference type="ARBA" id="ARBA00022771"/>
    </source>
</evidence>
<dbReference type="GO" id="GO:0000978">
    <property type="term" value="F:RNA polymerase II cis-regulatory region sequence-specific DNA binding"/>
    <property type="evidence" value="ECO:0007669"/>
    <property type="project" value="TreeGrafter"/>
</dbReference>
<evidence type="ECO:0000259" key="7">
    <source>
        <dbReference type="PROSITE" id="PS50157"/>
    </source>
</evidence>
<dbReference type="InterPro" id="IPR013087">
    <property type="entry name" value="Znf_C2H2_type"/>
</dbReference>
<dbReference type="PROSITE" id="PS50157">
    <property type="entry name" value="ZINC_FINGER_C2H2_2"/>
    <property type="match status" value="2"/>
</dbReference>
<keyword evidence="2" id="KW-0677">Repeat</keyword>
<dbReference type="PANTHER" id="PTHR23235:SF142">
    <property type="entry name" value="ZINC FINGER PROTEIN 384"/>
    <property type="match status" value="1"/>
</dbReference>
<dbReference type="PANTHER" id="PTHR23235">
    <property type="entry name" value="KRUEPPEL-LIKE TRANSCRIPTION FACTOR"/>
    <property type="match status" value="1"/>
</dbReference>
<evidence type="ECO:0000256" key="5">
    <source>
        <dbReference type="ARBA" id="ARBA00023242"/>
    </source>
</evidence>
<organism evidence="8 9">
    <name type="scientific">Stentor coeruleus</name>
    <dbReference type="NCBI Taxonomy" id="5963"/>
    <lineage>
        <taxon>Eukaryota</taxon>
        <taxon>Sar</taxon>
        <taxon>Alveolata</taxon>
        <taxon>Ciliophora</taxon>
        <taxon>Postciliodesmatophora</taxon>
        <taxon>Heterotrichea</taxon>
        <taxon>Heterotrichida</taxon>
        <taxon>Stentoridae</taxon>
        <taxon>Stentor</taxon>
    </lineage>
</organism>
<dbReference type="OrthoDB" id="9402531at2759"/>
<keyword evidence="3 6" id="KW-0863">Zinc-finger</keyword>
<dbReference type="InterPro" id="IPR036236">
    <property type="entry name" value="Znf_C2H2_sf"/>
</dbReference>
<evidence type="ECO:0000313" key="9">
    <source>
        <dbReference type="Proteomes" id="UP000187209"/>
    </source>
</evidence>
<keyword evidence="1" id="KW-0479">Metal-binding</keyword>
<dbReference type="SMART" id="SM00355">
    <property type="entry name" value="ZnF_C2H2"/>
    <property type="match status" value="3"/>
</dbReference>
<dbReference type="SUPFAM" id="SSF57667">
    <property type="entry name" value="beta-beta-alpha zinc fingers"/>
    <property type="match status" value="2"/>
</dbReference>
<keyword evidence="9" id="KW-1185">Reference proteome</keyword>
<dbReference type="PROSITE" id="PS00028">
    <property type="entry name" value="ZINC_FINGER_C2H2_1"/>
    <property type="match status" value="3"/>
</dbReference>